<keyword evidence="4" id="KW-1185">Reference proteome</keyword>
<dbReference type="PANTHER" id="PTHR11014">
    <property type="entry name" value="PEPTIDASE M20 FAMILY MEMBER"/>
    <property type="match status" value="1"/>
</dbReference>
<dbReference type="InterPro" id="IPR017439">
    <property type="entry name" value="Amidohydrolase"/>
</dbReference>
<reference evidence="3" key="1">
    <citation type="submission" date="2023-06" db="EMBL/GenBank/DDBJ databases">
        <authorList>
            <person name="Zhang S."/>
        </authorList>
    </citation>
    <scope>NUCLEOTIDE SEQUENCE</scope>
    <source>
        <strain evidence="3">SG2303</strain>
    </source>
</reference>
<dbReference type="PIRSF" id="PIRSF005962">
    <property type="entry name" value="Pept_M20D_amidohydro"/>
    <property type="match status" value="1"/>
</dbReference>
<feature type="domain" description="Peptidase M20 dimerisation" evidence="2">
    <location>
        <begin position="188"/>
        <end position="277"/>
    </location>
</feature>
<dbReference type="Gene3D" id="3.30.70.360">
    <property type="match status" value="1"/>
</dbReference>
<evidence type="ECO:0000313" key="4">
    <source>
        <dbReference type="Proteomes" id="UP001168540"/>
    </source>
</evidence>
<dbReference type="Gene3D" id="3.40.630.10">
    <property type="entry name" value="Zn peptidases"/>
    <property type="match status" value="1"/>
</dbReference>
<dbReference type="InterPro" id="IPR036264">
    <property type="entry name" value="Bact_exopeptidase_dim_dom"/>
</dbReference>
<gene>
    <name evidence="3" type="ORF">QU481_11625</name>
</gene>
<accession>A0ABT7XP24</accession>
<protein>
    <submittedName>
        <fullName evidence="3">M20 aminoacylase family protein</fullName>
    </submittedName>
</protein>
<dbReference type="SUPFAM" id="SSF55031">
    <property type="entry name" value="Bacterial exopeptidase dimerisation domain"/>
    <property type="match status" value="1"/>
</dbReference>
<dbReference type="Pfam" id="PF01546">
    <property type="entry name" value="Peptidase_M20"/>
    <property type="match status" value="1"/>
</dbReference>
<comment type="caution">
    <text evidence="3">The sequence shown here is derived from an EMBL/GenBank/DDBJ whole genome shotgun (WGS) entry which is preliminary data.</text>
</comment>
<dbReference type="InterPro" id="IPR011650">
    <property type="entry name" value="Peptidase_M20_dimer"/>
</dbReference>
<name>A0ABT7XP24_9NEIS</name>
<evidence type="ECO:0000313" key="3">
    <source>
        <dbReference type="EMBL" id="MDN0075542.1"/>
    </source>
</evidence>
<dbReference type="EMBL" id="JAUEDK010000019">
    <property type="protein sequence ID" value="MDN0075542.1"/>
    <property type="molecule type" value="Genomic_DNA"/>
</dbReference>
<dbReference type="Proteomes" id="UP001168540">
    <property type="component" value="Unassembled WGS sequence"/>
</dbReference>
<dbReference type="PANTHER" id="PTHR11014:SF63">
    <property type="entry name" value="METALLOPEPTIDASE, PUTATIVE (AFU_ORTHOLOGUE AFUA_6G09600)-RELATED"/>
    <property type="match status" value="1"/>
</dbReference>
<keyword evidence="1" id="KW-0378">Hydrolase</keyword>
<dbReference type="InterPro" id="IPR002933">
    <property type="entry name" value="Peptidase_M20"/>
</dbReference>
<evidence type="ECO:0000256" key="1">
    <source>
        <dbReference type="ARBA" id="ARBA00022801"/>
    </source>
</evidence>
<sequence>MAHTPFHPLLEALRPLAPELIAFRRELHQYPELSQQEYRTSDRVAELLTAWGIEVTRGIGGAGLVGTLRAGTSQRSIGLRADMDALLIQEETDKPYASQHAGVMHACGHDGHTAMLLLAARYLAQTRRFDGTVQFIFQPDEEKDAGAARMIADGLFERFPVDGVYAMHNQPDMEQGALAVRAGPVMAGTVRFDIDIVGVGTHAARPHKGVDPIVVASHVVLALQTIVSRNLDPLESAVVTVGTLQAGTVHNVVPQRATLSGTMRYFKPEVRDLLEQRLPLLVEQTAAAHGARAIVKLTRGYLSTINHEREAGYCREVARRLVGDDKLFLDKPPSMGAEDFAYMLQAVPGCYVYIGNGPGEGGCLLHNPHYDFNDDNVLVGAAFWVALAETQLGGEAPPA</sequence>
<evidence type="ECO:0000259" key="2">
    <source>
        <dbReference type="Pfam" id="PF07687"/>
    </source>
</evidence>
<organism evidence="3 4">
    <name type="scientific">Crenobacter oryzisoli</name>
    <dbReference type="NCBI Taxonomy" id="3056844"/>
    <lineage>
        <taxon>Bacteria</taxon>
        <taxon>Pseudomonadati</taxon>
        <taxon>Pseudomonadota</taxon>
        <taxon>Betaproteobacteria</taxon>
        <taxon>Neisseriales</taxon>
        <taxon>Neisseriaceae</taxon>
        <taxon>Crenobacter</taxon>
    </lineage>
</organism>
<proteinExistence type="predicted"/>
<dbReference type="SUPFAM" id="SSF53187">
    <property type="entry name" value="Zn-dependent exopeptidases"/>
    <property type="match status" value="1"/>
</dbReference>
<dbReference type="Pfam" id="PF07687">
    <property type="entry name" value="M20_dimer"/>
    <property type="match status" value="1"/>
</dbReference>
<dbReference type="CDD" id="cd05666">
    <property type="entry name" value="M20_Acy1-like"/>
    <property type="match status" value="1"/>
</dbReference>
<dbReference type="NCBIfam" id="TIGR01891">
    <property type="entry name" value="amidohydrolases"/>
    <property type="match status" value="1"/>
</dbReference>
<dbReference type="RefSeq" id="WP_289830172.1">
    <property type="nucleotide sequence ID" value="NZ_JAUEDK010000019.1"/>
</dbReference>